<proteinExistence type="predicted"/>
<evidence type="ECO:0000313" key="2">
    <source>
        <dbReference type="Proteomes" id="UP000790377"/>
    </source>
</evidence>
<accession>A0ACB8ATY7</accession>
<organism evidence="1 2">
    <name type="scientific">Hygrophoropsis aurantiaca</name>
    <dbReference type="NCBI Taxonomy" id="72124"/>
    <lineage>
        <taxon>Eukaryota</taxon>
        <taxon>Fungi</taxon>
        <taxon>Dikarya</taxon>
        <taxon>Basidiomycota</taxon>
        <taxon>Agaricomycotina</taxon>
        <taxon>Agaricomycetes</taxon>
        <taxon>Agaricomycetidae</taxon>
        <taxon>Boletales</taxon>
        <taxon>Coniophorineae</taxon>
        <taxon>Hygrophoropsidaceae</taxon>
        <taxon>Hygrophoropsis</taxon>
    </lineage>
</organism>
<comment type="caution">
    <text evidence="1">The sequence shown here is derived from an EMBL/GenBank/DDBJ whole genome shotgun (WGS) entry which is preliminary data.</text>
</comment>
<gene>
    <name evidence="1" type="ORF">BJ138DRAFT_1121868</name>
</gene>
<name>A0ACB8ATY7_9AGAM</name>
<reference evidence="1" key="1">
    <citation type="journal article" date="2021" name="New Phytol.">
        <title>Evolutionary innovations through gain and loss of genes in the ectomycorrhizal Boletales.</title>
        <authorList>
            <person name="Wu G."/>
            <person name="Miyauchi S."/>
            <person name="Morin E."/>
            <person name="Kuo A."/>
            <person name="Drula E."/>
            <person name="Varga T."/>
            <person name="Kohler A."/>
            <person name="Feng B."/>
            <person name="Cao Y."/>
            <person name="Lipzen A."/>
            <person name="Daum C."/>
            <person name="Hundley H."/>
            <person name="Pangilinan J."/>
            <person name="Johnson J."/>
            <person name="Barry K."/>
            <person name="LaButti K."/>
            <person name="Ng V."/>
            <person name="Ahrendt S."/>
            <person name="Min B."/>
            <person name="Choi I.G."/>
            <person name="Park H."/>
            <person name="Plett J.M."/>
            <person name="Magnuson J."/>
            <person name="Spatafora J.W."/>
            <person name="Nagy L.G."/>
            <person name="Henrissat B."/>
            <person name="Grigoriev I.V."/>
            <person name="Yang Z.L."/>
            <person name="Xu J."/>
            <person name="Martin F.M."/>
        </authorList>
    </citation>
    <scope>NUCLEOTIDE SEQUENCE</scope>
    <source>
        <strain evidence="1">ATCC 28755</strain>
    </source>
</reference>
<dbReference type="Proteomes" id="UP000790377">
    <property type="component" value="Unassembled WGS sequence"/>
</dbReference>
<keyword evidence="2" id="KW-1185">Reference proteome</keyword>
<evidence type="ECO:0000313" key="1">
    <source>
        <dbReference type="EMBL" id="KAH7916493.1"/>
    </source>
</evidence>
<dbReference type="EMBL" id="MU267591">
    <property type="protein sequence ID" value="KAH7916493.1"/>
    <property type="molecule type" value="Genomic_DNA"/>
</dbReference>
<sequence length="441" mass="49195">MALSPTVVDADMQSTSKWGSSDDQHLDNMGPLAADTSPGSPILVEEPGLDEQENAEQSSVNGSHSGAKNYTSEREKQAKPNKVYVGGLPDHTRQEDLQSCFGKIGKIVNIELKVGFGFVEFDTREAAQESVSKYHEGFFMGNKIRVEISHSRTRNTKHSSDPGACFKCGLTGHWARDCLGPSIQHHPRSGPSSDALIDRLHPPRGMPPRDYPSHRRDLGASGRYPPSRDARDSFDYRPPAVPADREYRRRASPPRDSRDHRSGRDYDDSRVRAAPAPAPSRYERPATHPAERNNHGPPRDYPPNRGDHYDRHDRRPPPIDDRPSHYPTGARTPPRQSIPRSREDYDRPPRDFAPPEHRGRPLTPPSRYADYPRRSSVEPRPRRSSASPPRSSAPYNSDGYARSGNYAGNGYSGSSGGRPRGRDYPRNGRDAPDSGSSYRRS</sequence>
<protein>
    <submittedName>
        <fullName evidence="1">Uncharacterized protein</fullName>
    </submittedName>
</protein>